<dbReference type="EMBL" id="ADZX01000351">
    <property type="protein sequence ID" value="EFK97132.1"/>
    <property type="molecule type" value="Genomic_DNA"/>
</dbReference>
<evidence type="ECO:0000313" key="1">
    <source>
        <dbReference type="EMBL" id="EFK97132.1"/>
    </source>
</evidence>
<reference evidence="1" key="2">
    <citation type="journal article" date="2011" name="Microb. Ecol.">
        <title>Taxonomic and Functional Metagenomic Profiling of the Microbial Community in the Anoxic Sediment of a Sub-saline Shallow Lake (Laguna de Carrizo, Central Spain).</title>
        <authorList>
            <person name="Ferrer M."/>
            <person name="Guazzaroni M.E."/>
            <person name="Richter M."/>
            <person name="Garcia-Salamanca A."/>
            <person name="Yarza P."/>
            <person name="Suarez-Suarez A."/>
            <person name="Solano J."/>
            <person name="Alcaide M."/>
            <person name="van Dillewijn P."/>
            <person name="Molina-Henares M.A."/>
            <person name="Lopez-Cortes N."/>
            <person name="Al-Ramahi Y."/>
            <person name="Guerrero C."/>
            <person name="Acosta A."/>
            <person name="de Eugenio L.I."/>
            <person name="Martinez V."/>
            <person name="Marques S."/>
            <person name="Rojo F."/>
            <person name="Santero E."/>
            <person name="Genilloud O."/>
            <person name="Perez-Perez J."/>
            <person name="Rossello-Mora R."/>
            <person name="Ramos J.L."/>
        </authorList>
    </citation>
    <scope>NUCLEOTIDE SEQUENCE</scope>
</reference>
<proteinExistence type="predicted"/>
<protein>
    <submittedName>
        <fullName evidence="1">Uncharacterized protein</fullName>
    </submittedName>
</protein>
<gene>
    <name evidence="1" type="ORF">LDC_0829</name>
</gene>
<accession>D9PH30</accession>
<sequence length="70" mass="8247">MRHVLEQHLDYEARHLYPRYLCHIDKNEHFVANLSGFLEAQQIDDQCGRHTADLRVYRADTALVPNRNTA</sequence>
<organism evidence="1">
    <name type="scientific">sediment metagenome</name>
    <dbReference type="NCBI Taxonomy" id="749907"/>
    <lineage>
        <taxon>unclassified sequences</taxon>
        <taxon>metagenomes</taxon>
        <taxon>ecological metagenomes</taxon>
    </lineage>
</organism>
<name>D9PH30_9ZZZZ</name>
<comment type="caution">
    <text evidence="1">The sequence shown here is derived from an EMBL/GenBank/DDBJ whole genome shotgun (WGS) entry which is preliminary data.</text>
</comment>
<dbReference type="AlphaFoldDB" id="D9PH30"/>
<reference evidence="1" key="1">
    <citation type="submission" date="2010-07" db="EMBL/GenBank/DDBJ databases">
        <authorList>
            <consortium name="CONSOLIDER consortium CSD2007-00005"/>
            <person name="Guazzaroni M.-E."/>
            <person name="Richter M."/>
            <person name="Garcia-Salamanca A."/>
            <person name="Yarza P."/>
            <person name="Ferrer M."/>
        </authorList>
    </citation>
    <scope>NUCLEOTIDE SEQUENCE</scope>
</reference>